<dbReference type="InterPro" id="IPR046281">
    <property type="entry name" value="DUF6318"/>
</dbReference>
<feature type="region of interest" description="Disordered" evidence="1">
    <location>
        <begin position="1"/>
        <end position="26"/>
    </location>
</feature>
<dbReference type="EMBL" id="BAABEO010000008">
    <property type="protein sequence ID" value="GAA3674518.1"/>
    <property type="molecule type" value="Genomic_DNA"/>
</dbReference>
<accession>A0ABP7BZK4</accession>
<evidence type="ECO:0000256" key="1">
    <source>
        <dbReference type="SAM" id="MobiDB-lite"/>
    </source>
</evidence>
<proteinExistence type="predicted"/>
<name>A0ABP7BZK4_9MICC</name>
<feature type="domain" description="DUF6318" evidence="2">
    <location>
        <begin position="2"/>
        <end position="149"/>
    </location>
</feature>
<dbReference type="RefSeq" id="WP_345149085.1">
    <property type="nucleotide sequence ID" value="NZ_BAABEO010000008.1"/>
</dbReference>
<feature type="compositionally biased region" description="Polar residues" evidence="1">
    <location>
        <begin position="1"/>
        <end position="10"/>
    </location>
</feature>
<sequence length="154" mass="16959">MVPATPTSPAKNVPVPELPEAAKEKTPEGAVAFTEFYVELVNYTRTTNSTDQILKRVVETCQTCFEGTINQSEYRREHGLHVVGGGFEIEVLKADIDGKYGTVLAESRLLEFKSYDEDGAWAETSPATDKYLTTFTLQDDGGGWKVLSVESAEM</sequence>
<evidence type="ECO:0000313" key="4">
    <source>
        <dbReference type="Proteomes" id="UP001500752"/>
    </source>
</evidence>
<comment type="caution">
    <text evidence="3">The sequence shown here is derived from an EMBL/GenBank/DDBJ whole genome shotgun (WGS) entry which is preliminary data.</text>
</comment>
<evidence type="ECO:0000259" key="2">
    <source>
        <dbReference type="Pfam" id="PF19843"/>
    </source>
</evidence>
<protein>
    <recommendedName>
        <fullName evidence="2">DUF6318 domain-containing protein</fullName>
    </recommendedName>
</protein>
<reference evidence="4" key="1">
    <citation type="journal article" date="2019" name="Int. J. Syst. Evol. Microbiol.">
        <title>The Global Catalogue of Microorganisms (GCM) 10K type strain sequencing project: providing services to taxonomists for standard genome sequencing and annotation.</title>
        <authorList>
            <consortium name="The Broad Institute Genomics Platform"/>
            <consortium name="The Broad Institute Genome Sequencing Center for Infectious Disease"/>
            <person name="Wu L."/>
            <person name="Ma J."/>
        </authorList>
    </citation>
    <scope>NUCLEOTIDE SEQUENCE [LARGE SCALE GENOMIC DNA]</scope>
    <source>
        <strain evidence="4">JCM 30742</strain>
    </source>
</reference>
<evidence type="ECO:0000313" key="3">
    <source>
        <dbReference type="EMBL" id="GAA3674518.1"/>
    </source>
</evidence>
<dbReference type="Pfam" id="PF19843">
    <property type="entry name" value="DUF6318"/>
    <property type="match status" value="1"/>
</dbReference>
<dbReference type="Proteomes" id="UP001500752">
    <property type="component" value="Unassembled WGS sequence"/>
</dbReference>
<organism evidence="3 4">
    <name type="scientific">Arthrobacter ginkgonis</name>
    <dbReference type="NCBI Taxonomy" id="1630594"/>
    <lineage>
        <taxon>Bacteria</taxon>
        <taxon>Bacillati</taxon>
        <taxon>Actinomycetota</taxon>
        <taxon>Actinomycetes</taxon>
        <taxon>Micrococcales</taxon>
        <taxon>Micrococcaceae</taxon>
        <taxon>Arthrobacter</taxon>
    </lineage>
</organism>
<keyword evidence="4" id="KW-1185">Reference proteome</keyword>
<gene>
    <name evidence="3" type="ORF">GCM10023081_11160</name>
</gene>